<dbReference type="Pfam" id="PF00420">
    <property type="entry name" value="Oxidored_q2"/>
    <property type="match status" value="1"/>
</dbReference>
<evidence type="ECO:0000313" key="6">
    <source>
        <dbReference type="EMBL" id="KKO11997.1"/>
    </source>
</evidence>
<feature type="transmembrane region" description="Helical" evidence="5">
    <location>
        <begin position="32"/>
        <end position="50"/>
    </location>
</feature>
<evidence type="ECO:0000256" key="4">
    <source>
        <dbReference type="ARBA" id="ARBA00023136"/>
    </source>
</evidence>
<proteinExistence type="predicted"/>
<feature type="transmembrane region" description="Helical" evidence="5">
    <location>
        <begin position="6"/>
        <end position="25"/>
    </location>
</feature>
<dbReference type="EMBL" id="LAZR01000001">
    <property type="protein sequence ID" value="KKO11997.1"/>
    <property type="molecule type" value="Genomic_DNA"/>
</dbReference>
<evidence type="ECO:0000256" key="2">
    <source>
        <dbReference type="ARBA" id="ARBA00022692"/>
    </source>
</evidence>
<name>A0A0F9YI89_9ZZZZ</name>
<dbReference type="Gene3D" id="1.10.287.3510">
    <property type="match status" value="1"/>
</dbReference>
<comment type="subcellular location">
    <subcellularLocation>
        <location evidence="1">Membrane</location>
        <topology evidence="1">Multi-pass membrane protein</topology>
    </subcellularLocation>
</comment>
<protein>
    <recommendedName>
        <fullName evidence="7">NADH:quinone oxidoreductase/Mrp antiporter membrane subunit domain-containing protein</fullName>
    </recommendedName>
</protein>
<accession>A0A0F9YI89</accession>
<evidence type="ECO:0008006" key="7">
    <source>
        <dbReference type="Google" id="ProtNLM"/>
    </source>
</evidence>
<reference evidence="6" key="1">
    <citation type="journal article" date="2015" name="Nature">
        <title>Complex archaea that bridge the gap between prokaryotes and eukaryotes.</title>
        <authorList>
            <person name="Spang A."/>
            <person name="Saw J.H."/>
            <person name="Jorgensen S.L."/>
            <person name="Zaremba-Niedzwiedzka K."/>
            <person name="Martijn J."/>
            <person name="Lind A.E."/>
            <person name="van Eijk R."/>
            <person name="Schleper C."/>
            <person name="Guy L."/>
            <person name="Ettema T.J."/>
        </authorList>
    </citation>
    <scope>NUCLEOTIDE SEQUENCE</scope>
</reference>
<dbReference type="GO" id="GO:0016020">
    <property type="term" value="C:membrane"/>
    <property type="evidence" value="ECO:0007669"/>
    <property type="project" value="UniProtKB-SubCell"/>
</dbReference>
<keyword evidence="3 5" id="KW-1133">Transmembrane helix</keyword>
<dbReference type="InterPro" id="IPR039428">
    <property type="entry name" value="NUOK/Mnh_C1-like"/>
</dbReference>
<evidence type="ECO:0000256" key="5">
    <source>
        <dbReference type="SAM" id="Phobius"/>
    </source>
</evidence>
<feature type="transmembrane region" description="Helical" evidence="5">
    <location>
        <begin position="62"/>
        <end position="83"/>
    </location>
</feature>
<organism evidence="6">
    <name type="scientific">marine sediment metagenome</name>
    <dbReference type="NCBI Taxonomy" id="412755"/>
    <lineage>
        <taxon>unclassified sequences</taxon>
        <taxon>metagenomes</taxon>
        <taxon>ecological metagenomes</taxon>
    </lineage>
</organism>
<sequence length="100" mass="10602">MNAIELYLTLGIAVFLLSLHGLMTLYDPIRRLIAVNLMGAGTFLVMVSLARRSEVPDPVLHALVVTGLVVAISATAFALRLIIAGSKNDKTDSGGGNRKP</sequence>
<evidence type="ECO:0000256" key="1">
    <source>
        <dbReference type="ARBA" id="ARBA00004141"/>
    </source>
</evidence>
<keyword evidence="4 5" id="KW-0472">Membrane</keyword>
<evidence type="ECO:0000256" key="3">
    <source>
        <dbReference type="ARBA" id="ARBA00022989"/>
    </source>
</evidence>
<keyword evidence="2 5" id="KW-0812">Transmembrane</keyword>
<comment type="caution">
    <text evidence="6">The sequence shown here is derived from an EMBL/GenBank/DDBJ whole genome shotgun (WGS) entry which is preliminary data.</text>
</comment>
<dbReference type="AlphaFoldDB" id="A0A0F9YI89"/>
<gene>
    <name evidence="6" type="ORF">LCGC14_0000050</name>
</gene>